<proteinExistence type="predicted"/>
<dbReference type="KEGG" id="eke:EK0264_02045"/>
<name>A0A7L4YK62_9ACTN</name>
<sequence length="255" mass="25756">MRSARPACGLVVVVGVLVAGGCSGEGAQPDATGTSAADAVASASELVAELAPVVAGLVERPVVEPQIVSDPSAPQLNGGAAAVAVTEGIDRAAGTATSYRIIVDAPALVAADEATRRALLAHELVHAHLQPVTDPATPLWLIEGVADAIGYQAAGTDIDALRDGLGDLPATGSLPSEAELNASDPQARQKAYSRSWLAVDYLISKLGLPGTTALFRTVAASPDPTEAFTDQILVSLGMSDAEFAAAVDTYIAGPR</sequence>
<evidence type="ECO:0000313" key="1">
    <source>
        <dbReference type="EMBL" id="QHB99188.1"/>
    </source>
</evidence>
<gene>
    <name evidence="1" type="ORF">EK0264_02045</name>
</gene>
<organism evidence="1 2">
    <name type="scientific">Epidermidibacterium keratini</name>
    <dbReference type="NCBI Taxonomy" id="1891644"/>
    <lineage>
        <taxon>Bacteria</taxon>
        <taxon>Bacillati</taxon>
        <taxon>Actinomycetota</taxon>
        <taxon>Actinomycetes</taxon>
        <taxon>Sporichthyales</taxon>
        <taxon>Sporichthyaceae</taxon>
        <taxon>Epidermidibacterium</taxon>
    </lineage>
</organism>
<dbReference type="AlphaFoldDB" id="A0A7L4YK62"/>
<dbReference type="OrthoDB" id="5242307at2"/>
<accession>A0A7L4YK62</accession>
<dbReference type="EMBL" id="CP047156">
    <property type="protein sequence ID" value="QHB99188.1"/>
    <property type="molecule type" value="Genomic_DNA"/>
</dbReference>
<dbReference type="RefSeq" id="WP_159542420.1">
    <property type="nucleotide sequence ID" value="NZ_CP047156.1"/>
</dbReference>
<dbReference type="Proteomes" id="UP000463857">
    <property type="component" value="Chromosome"/>
</dbReference>
<evidence type="ECO:0000313" key="2">
    <source>
        <dbReference type="Proteomes" id="UP000463857"/>
    </source>
</evidence>
<keyword evidence="2" id="KW-1185">Reference proteome</keyword>
<dbReference type="InParanoid" id="A0A7L4YK62"/>
<protein>
    <submittedName>
        <fullName evidence="1">Uncharacterized protein</fullName>
    </submittedName>
</protein>
<dbReference type="PROSITE" id="PS51257">
    <property type="entry name" value="PROKAR_LIPOPROTEIN"/>
    <property type="match status" value="1"/>
</dbReference>
<reference evidence="1 2" key="1">
    <citation type="journal article" date="2018" name="Int. J. Syst. Evol. Microbiol.">
        <title>Epidermidibacterium keratini gen. nov., sp. nov., a member of the family Sporichthyaceae, isolated from keratin epidermis.</title>
        <authorList>
            <person name="Lee D.G."/>
            <person name="Trujillo M.E."/>
            <person name="Kang S."/>
            <person name="Nam J.J."/>
            <person name="Kim Y.J."/>
        </authorList>
    </citation>
    <scope>NUCLEOTIDE SEQUENCE [LARGE SCALE GENOMIC DNA]</scope>
    <source>
        <strain evidence="1 2">EPI-7</strain>
    </source>
</reference>